<feature type="compositionally biased region" description="Gly residues" evidence="1">
    <location>
        <begin position="193"/>
        <end position="257"/>
    </location>
</feature>
<dbReference type="AlphaFoldDB" id="F9G7R2"/>
<evidence type="ECO:0000313" key="2">
    <source>
        <dbReference type="EMBL" id="EGU74801.1"/>
    </source>
</evidence>
<feature type="compositionally biased region" description="Basic and acidic residues" evidence="1">
    <location>
        <begin position="112"/>
        <end position="126"/>
    </location>
</feature>
<accession>F9G7R2</accession>
<protein>
    <submittedName>
        <fullName evidence="2">Uncharacterized protein</fullName>
    </submittedName>
</protein>
<name>F9G7R2_FUSOF</name>
<reference evidence="2" key="1">
    <citation type="journal article" date="2012" name="Mol. Plant Microbe Interact.">
        <title>A highly conserved effector in Fusarium oxysporum is required for full virulence on Arabidopsis.</title>
        <authorList>
            <person name="Thatcher L.F."/>
            <person name="Gardiner D.M."/>
            <person name="Kazan K."/>
            <person name="Manners J."/>
        </authorList>
    </citation>
    <scope>NUCLEOTIDE SEQUENCE [LARGE SCALE GENOMIC DNA]</scope>
    <source>
        <strain evidence="2">Fo5176</strain>
    </source>
</reference>
<sequence length="257" mass="25908">MALKGCGPITIAATVMELGRRVVAVQDSGSLHRSLRIFVWLIEEPGAEQEVDISRAVRSGERIFEARKTVRFEPSQVGCKTPDLAEGQDDGTMDTILVSTNTAEAVLRKKQRDTEKSKPTPDEPIPRRAYTAPVHIQKTPTNKASSAGPPRGRYHVPATTDGGNYPVGNMYGGVSDDTAGNSHGHGHRDRGNWGWGGVEDGSGSGGHGYGGHGDHGGSSSGGGCSDSGGGSGGGDSGGSSGGGGDGGGGGGGGGGGD</sequence>
<evidence type="ECO:0000256" key="1">
    <source>
        <dbReference type="SAM" id="MobiDB-lite"/>
    </source>
</evidence>
<organism evidence="2">
    <name type="scientific">Fusarium oxysporum (strain Fo5176)</name>
    <name type="common">Fusarium vascular wilt</name>
    <dbReference type="NCBI Taxonomy" id="660025"/>
    <lineage>
        <taxon>Eukaryota</taxon>
        <taxon>Fungi</taxon>
        <taxon>Dikarya</taxon>
        <taxon>Ascomycota</taxon>
        <taxon>Pezizomycotina</taxon>
        <taxon>Sordariomycetes</taxon>
        <taxon>Hypocreomycetidae</taxon>
        <taxon>Hypocreales</taxon>
        <taxon>Nectriaceae</taxon>
        <taxon>Fusarium</taxon>
        <taxon>Fusarium oxysporum species complex</taxon>
    </lineage>
</organism>
<dbReference type="OrthoDB" id="5099148at2759"/>
<proteinExistence type="predicted"/>
<feature type="region of interest" description="Disordered" evidence="1">
    <location>
        <begin position="105"/>
        <end position="257"/>
    </location>
</feature>
<dbReference type="PaxDb" id="5507-FOXG_01500P0"/>
<gene>
    <name evidence="2" type="ORF">FOXB_14694</name>
</gene>
<dbReference type="EMBL" id="AFQF01003637">
    <property type="protein sequence ID" value="EGU74801.1"/>
    <property type="molecule type" value="Genomic_DNA"/>
</dbReference>
<comment type="caution">
    <text evidence="2">The sequence shown here is derived from an EMBL/GenBank/DDBJ whole genome shotgun (WGS) entry which is preliminary data.</text>
</comment>